<dbReference type="PROSITE" id="PS51767">
    <property type="entry name" value="PEPTIDASE_A1"/>
    <property type="match status" value="1"/>
</dbReference>
<dbReference type="GO" id="GO:0004190">
    <property type="term" value="F:aspartic-type endopeptidase activity"/>
    <property type="evidence" value="ECO:0007669"/>
    <property type="project" value="InterPro"/>
</dbReference>
<gene>
    <name evidence="4" type="ORF">CTI12_AA462840</name>
</gene>
<keyword evidence="2" id="KW-0732">Signal</keyword>
<dbReference type="GO" id="GO:0006508">
    <property type="term" value="P:proteolysis"/>
    <property type="evidence" value="ECO:0007669"/>
    <property type="project" value="InterPro"/>
</dbReference>
<evidence type="ECO:0000313" key="4">
    <source>
        <dbReference type="EMBL" id="PWA51184.1"/>
    </source>
</evidence>
<evidence type="ECO:0000256" key="1">
    <source>
        <dbReference type="ARBA" id="ARBA00007447"/>
    </source>
</evidence>
<feature type="domain" description="Peptidase A1" evidence="3">
    <location>
        <begin position="36"/>
        <end position="343"/>
    </location>
</feature>
<dbReference type="PANTHER" id="PTHR47965:SF46">
    <property type="entry name" value="BASIC 7S GLOBULIN-LIKE"/>
    <property type="match status" value="1"/>
</dbReference>
<dbReference type="InterPro" id="IPR032799">
    <property type="entry name" value="TAXi_C"/>
</dbReference>
<dbReference type="AlphaFoldDB" id="A0A2U1LQC5"/>
<keyword evidence="5" id="KW-1185">Reference proteome</keyword>
<reference evidence="4 5" key="1">
    <citation type="journal article" date="2018" name="Mol. Plant">
        <title>The genome of Artemisia annua provides insight into the evolution of Asteraceae family and artemisinin biosynthesis.</title>
        <authorList>
            <person name="Shen Q."/>
            <person name="Zhang L."/>
            <person name="Liao Z."/>
            <person name="Wang S."/>
            <person name="Yan T."/>
            <person name="Shi P."/>
            <person name="Liu M."/>
            <person name="Fu X."/>
            <person name="Pan Q."/>
            <person name="Wang Y."/>
            <person name="Lv Z."/>
            <person name="Lu X."/>
            <person name="Zhang F."/>
            <person name="Jiang W."/>
            <person name="Ma Y."/>
            <person name="Chen M."/>
            <person name="Hao X."/>
            <person name="Li L."/>
            <person name="Tang Y."/>
            <person name="Lv G."/>
            <person name="Zhou Y."/>
            <person name="Sun X."/>
            <person name="Brodelius P.E."/>
            <person name="Rose J.K.C."/>
            <person name="Tang K."/>
        </authorList>
    </citation>
    <scope>NUCLEOTIDE SEQUENCE [LARGE SCALE GENOMIC DNA]</scope>
    <source>
        <strain evidence="5">cv. Huhao1</strain>
        <tissue evidence="4">Leaf</tissue>
    </source>
</reference>
<evidence type="ECO:0000259" key="3">
    <source>
        <dbReference type="PROSITE" id="PS51767"/>
    </source>
</evidence>
<dbReference type="Proteomes" id="UP000245207">
    <property type="component" value="Unassembled WGS sequence"/>
</dbReference>
<dbReference type="InterPro" id="IPR033121">
    <property type="entry name" value="PEPTIDASE_A1"/>
</dbReference>
<dbReference type="InterPro" id="IPR032861">
    <property type="entry name" value="TAXi_N"/>
</dbReference>
<proteinExistence type="inferred from homology"/>
<dbReference type="SUPFAM" id="SSF50630">
    <property type="entry name" value="Acid proteases"/>
    <property type="match status" value="1"/>
</dbReference>
<feature type="chain" id="PRO_5015507860" evidence="2">
    <location>
        <begin position="23"/>
        <end position="367"/>
    </location>
</feature>
<dbReference type="Pfam" id="PF14543">
    <property type="entry name" value="TAXi_N"/>
    <property type="match status" value="1"/>
</dbReference>
<dbReference type="InterPro" id="IPR001461">
    <property type="entry name" value="Aspartic_peptidase_A1"/>
</dbReference>
<sequence>MSSLHHLLPIIFLIITINHSFGYLLKVTKDANTHQYTTNLLIGSPQLQAKLVVHLSGESIWLTCPPSSRKLIEHGSVTSLVTKVQDSKYHQNPVTGFGGTGYLAEETVFSSASDGSTFKIPVTCSEEYLLQGLVTGARGVLGFGRSKAAFQSRTISSFDLPRRFSICLSKSEGFIVSGPHVSNSLSYTPLVTNGVNGKGYYMSVNSMKVNGRKLAIGHSIGGVEISTIVPYTTMESTIYEIFTRAYVTSAKKMNMTIVDPVAPFGTCFRSQAKVPDIELVLQSVLVKWKIQRRNVMVDVSDSVMCLGFVDGGLGMEGLMVLGGYQLEDHILEFNMGTNMMGFSTSLLNEGSSCSKLREAISTPKELL</sequence>
<organism evidence="4 5">
    <name type="scientific">Artemisia annua</name>
    <name type="common">Sweet wormwood</name>
    <dbReference type="NCBI Taxonomy" id="35608"/>
    <lineage>
        <taxon>Eukaryota</taxon>
        <taxon>Viridiplantae</taxon>
        <taxon>Streptophyta</taxon>
        <taxon>Embryophyta</taxon>
        <taxon>Tracheophyta</taxon>
        <taxon>Spermatophyta</taxon>
        <taxon>Magnoliopsida</taxon>
        <taxon>eudicotyledons</taxon>
        <taxon>Gunneridae</taxon>
        <taxon>Pentapetalae</taxon>
        <taxon>asterids</taxon>
        <taxon>campanulids</taxon>
        <taxon>Asterales</taxon>
        <taxon>Asteraceae</taxon>
        <taxon>Asteroideae</taxon>
        <taxon>Anthemideae</taxon>
        <taxon>Artemisiinae</taxon>
        <taxon>Artemisia</taxon>
    </lineage>
</organism>
<feature type="signal peptide" evidence="2">
    <location>
        <begin position="1"/>
        <end position="22"/>
    </location>
</feature>
<evidence type="ECO:0000313" key="5">
    <source>
        <dbReference type="Proteomes" id="UP000245207"/>
    </source>
</evidence>
<comment type="similarity">
    <text evidence="1">Belongs to the peptidase A1 family.</text>
</comment>
<dbReference type="EMBL" id="PKPP01008251">
    <property type="protein sequence ID" value="PWA51184.1"/>
    <property type="molecule type" value="Genomic_DNA"/>
</dbReference>
<dbReference type="PANTHER" id="PTHR47965">
    <property type="entry name" value="ASPARTYL PROTEASE-RELATED"/>
    <property type="match status" value="1"/>
</dbReference>
<name>A0A2U1LQC5_ARTAN</name>
<dbReference type="OrthoDB" id="1162128at2759"/>
<protein>
    <submittedName>
        <fullName evidence="4">Aspartic peptidase A1 family</fullName>
    </submittedName>
</protein>
<dbReference type="Gene3D" id="2.40.70.10">
    <property type="entry name" value="Acid Proteases"/>
    <property type="match status" value="2"/>
</dbReference>
<dbReference type="Pfam" id="PF14541">
    <property type="entry name" value="TAXi_C"/>
    <property type="match status" value="1"/>
</dbReference>
<accession>A0A2U1LQC5</accession>
<dbReference type="STRING" id="35608.A0A2U1LQC5"/>
<dbReference type="InterPro" id="IPR021109">
    <property type="entry name" value="Peptidase_aspartic_dom_sf"/>
</dbReference>
<comment type="caution">
    <text evidence="4">The sequence shown here is derived from an EMBL/GenBank/DDBJ whole genome shotgun (WGS) entry which is preliminary data.</text>
</comment>
<evidence type="ECO:0000256" key="2">
    <source>
        <dbReference type="SAM" id="SignalP"/>
    </source>
</evidence>